<feature type="domain" description="HIRAN" evidence="8">
    <location>
        <begin position="522"/>
        <end position="630"/>
    </location>
</feature>
<dbReference type="Pfam" id="PF08797">
    <property type="entry name" value="HIRAN"/>
    <property type="match status" value="1"/>
</dbReference>
<feature type="compositionally biased region" description="Basic residues" evidence="6">
    <location>
        <begin position="1088"/>
        <end position="1099"/>
    </location>
</feature>
<dbReference type="Gene3D" id="3.40.50.720">
    <property type="entry name" value="NAD(P)-binding Rossmann-like Domain"/>
    <property type="match status" value="1"/>
</dbReference>
<protein>
    <submittedName>
        <fullName evidence="9">Uncharacterized protein</fullName>
    </submittedName>
</protein>
<keyword evidence="2" id="KW-0378">Hydrolase</keyword>
<dbReference type="OrthoDB" id="47785at2759"/>
<sequence>MAAAPPQQPDAPSTSGGLGYFHLRFVGPAPTLLLLRSDRLYSLSPSRRRGHRLRLLLARPRRPRARDLLLSTSGCALRLTHRVCGAGAPSVNGRPLRARTPAKLAVGDEVSVLWRGARYGLVVEGFVSCGGGGGVAAAGEGLVFKAESLRKRLRVISESEDPLSFLRDSSCSGNGDADARVKELRQDEAGELCLDNPTNPVCEENLLQDDCNLGQNKLEHHPDVAKGGDADAELCQGSKGCGDDNAEQTECSNGNKEQHHSEGCYSDGSTFFLNRLVGIGSLSDTQAEPHSGVTLPQLLHPVESLVRVFIATFTSDISWFLGYCKIPQHLPVTVACHNKERCWSASSENRMAAPFESHPYLLLVYPRFPEEIAFGKDRKNQGVACHHPKFIVLQREDSMRVVVTSANLVPRQWHLITNTVWWQDFPHRTSLDYAAFFSAAEKQKSDFAAQLVSFIASMINEVPSEAYWINEIAKYDFEGAGGHLIASVPGIHARTPPYLESNYFLSAKHILHTKSAHRMFVGSVQTSVVGLSHRFHMPSNAGSQLRALSAFLGKCRENVHGTTEVILKRNTNIPADANAVSVLVADLDKFSEEGSVQLGFLPREVAKWVAPLSDSGFFNFSGFIYPREALEAAFGVNNTKVQLLLYVSKGPEFYRIPELICDEHFPPLCSLIASLKRCLGLWRLEEVLSNIKWPETLETDFIYSASSIGTSINPQFIASFASAAGKRTDQDFDSQESDPEWGCWTAKHELKKPSISLLFPTIDRVKKGACGIQLCRNLLSLPEKTWQRLRPIGIFHDAIPQPYARIGHPMHVKVAQRRFESRPGGHSFGWTYCGSHNFSPAAWGQLLSPSRANPTEARAAPSGPRLHVCNYELGIILISPPPGTSKHSSESRHRIEGIALPFVMPPPRYKGSDRPATRLAMREAAAEACVMQSNDVVDLSEDTDEDVPDEDDEQVVELSDCSQQEKEEEKIYAETLWGQVQFVGGGSMERDHKESTIPKVVDGMFNKLFLEASSYQSPVGIPGPEFVANTQHRNIPAVQPDPEFRTVRHAFPVLFRRSRAKSTGKQASDVAAGRLTPTPAAPQPPERRRAHRPPRGRAPRHHLAALPEVAVAAVAPHLCQPEEPMAPSLLLVRPPALASQPLSPRRCPSAAASVRAAPAPTAAAPFSRLRTKCGFAASDVREDYSSTPIDIVADIVVLGGSGFVGSAICKAAVSKGIEVVSLSRSGRPSYSDPWVDQVNWLAGFGNEEQMKRINGEANIIAVNAAKEYGVPKFILISVHDYNLPSFLLTSGYFTGKRKAESEVLSKFPGSGFIYGKRKVNGFEIPLDTVGQPLEKLLSSVENFTKPLSSLPASDLILAPPVSVDDVAYAAINAVVDDSFFGVFTIEQIKEAAAKVKV</sequence>
<dbReference type="EMBL" id="LWDX02065726">
    <property type="protein sequence ID" value="OEL15731.1"/>
    <property type="molecule type" value="Genomic_DNA"/>
</dbReference>
<dbReference type="PANTHER" id="PTHR12415">
    <property type="entry name" value="TYROSYL-DNA PHOSPHODIESTERASE 1"/>
    <property type="match status" value="1"/>
</dbReference>
<dbReference type="InterPro" id="IPR010347">
    <property type="entry name" value="Tdp1"/>
</dbReference>
<comment type="caution">
    <text evidence="9">The sequence shown here is derived from an EMBL/GenBank/DDBJ whole genome shotgun (WGS) entry which is preliminary data.</text>
</comment>
<dbReference type="CDD" id="cd09123">
    <property type="entry name" value="PLDc_Tdp1_2"/>
    <property type="match status" value="1"/>
</dbReference>
<dbReference type="InterPro" id="IPR036291">
    <property type="entry name" value="NAD(P)-bd_dom_sf"/>
</dbReference>
<dbReference type="GO" id="GO:0016818">
    <property type="term" value="F:hydrolase activity, acting on acid anhydrides, in phosphorus-containing anhydrides"/>
    <property type="evidence" value="ECO:0007669"/>
    <property type="project" value="InterPro"/>
</dbReference>
<evidence type="ECO:0000256" key="4">
    <source>
        <dbReference type="PIRSR" id="PIRSR610347-2"/>
    </source>
</evidence>
<dbReference type="SUPFAM" id="SSF56024">
    <property type="entry name" value="Phospholipase D/nuclease"/>
    <property type="match status" value="2"/>
</dbReference>
<feature type="region of interest" description="Disordered" evidence="6">
    <location>
        <begin position="1057"/>
        <end position="1099"/>
    </location>
</feature>
<gene>
    <name evidence="9" type="ORF">BAE44_0023251</name>
</gene>
<dbReference type="STRING" id="888268.A0A1E5US76"/>
<evidence type="ECO:0000259" key="8">
    <source>
        <dbReference type="Pfam" id="PF08797"/>
    </source>
</evidence>
<dbReference type="Gene3D" id="3.30.70.2330">
    <property type="match status" value="1"/>
</dbReference>
<accession>A0A1E5US76</accession>
<dbReference type="Pfam" id="PF06087">
    <property type="entry name" value="Tyr-DNA_phospho"/>
    <property type="match status" value="2"/>
</dbReference>
<evidence type="ECO:0000313" key="9">
    <source>
        <dbReference type="EMBL" id="OEL15731.1"/>
    </source>
</evidence>
<evidence type="ECO:0000259" key="7">
    <source>
        <dbReference type="Pfam" id="PF01370"/>
    </source>
</evidence>
<dbReference type="CDD" id="cd09122">
    <property type="entry name" value="PLDc_Tdp1_1"/>
    <property type="match status" value="1"/>
</dbReference>
<name>A0A1E5US76_9POAL</name>
<dbReference type="PANTHER" id="PTHR12415:SF3">
    <property type="entry name" value="OS04G0403400 PROTEIN"/>
    <property type="match status" value="1"/>
</dbReference>
<dbReference type="Proteomes" id="UP000095767">
    <property type="component" value="Unassembled WGS sequence"/>
</dbReference>
<dbReference type="Pfam" id="PF01370">
    <property type="entry name" value="Epimerase"/>
    <property type="match status" value="1"/>
</dbReference>
<dbReference type="SUPFAM" id="SSF51735">
    <property type="entry name" value="NAD(P)-binding Rossmann-fold domains"/>
    <property type="match status" value="1"/>
</dbReference>
<reference evidence="9 10" key="1">
    <citation type="submission" date="2016-09" db="EMBL/GenBank/DDBJ databases">
        <title>The draft genome of Dichanthelium oligosanthes: A C3 panicoid grass species.</title>
        <authorList>
            <person name="Studer A.J."/>
            <person name="Schnable J.C."/>
            <person name="Brutnell T.P."/>
        </authorList>
    </citation>
    <scope>NUCLEOTIDE SEQUENCE [LARGE SCALE GENOMIC DNA]</scope>
    <source>
        <strain evidence="10">cv. Kellogg 1175</strain>
        <tissue evidence="9">Leaf</tissue>
    </source>
</reference>
<evidence type="ECO:0000256" key="6">
    <source>
        <dbReference type="SAM" id="MobiDB-lite"/>
    </source>
</evidence>
<evidence type="ECO:0000256" key="2">
    <source>
        <dbReference type="ARBA" id="ARBA00022801"/>
    </source>
</evidence>
<evidence type="ECO:0000256" key="5">
    <source>
        <dbReference type="PIRSR" id="PIRSR610347-3"/>
    </source>
</evidence>
<dbReference type="InterPro" id="IPR001509">
    <property type="entry name" value="Epimerase_deHydtase"/>
</dbReference>
<dbReference type="GO" id="GO:0008270">
    <property type="term" value="F:zinc ion binding"/>
    <property type="evidence" value="ECO:0007669"/>
    <property type="project" value="InterPro"/>
</dbReference>
<dbReference type="InterPro" id="IPR014905">
    <property type="entry name" value="HIRAN"/>
</dbReference>
<dbReference type="Gene3D" id="3.30.870.10">
    <property type="entry name" value="Endonuclease Chain A"/>
    <property type="match status" value="2"/>
</dbReference>
<keyword evidence="1" id="KW-0479">Metal-binding</keyword>
<evidence type="ECO:0000256" key="3">
    <source>
        <dbReference type="PIRSR" id="PIRSR610347-1"/>
    </source>
</evidence>
<feature type="site" description="Interaction with DNA" evidence="5">
    <location>
        <position position="839"/>
    </location>
</feature>
<dbReference type="GO" id="GO:0003676">
    <property type="term" value="F:nucleic acid binding"/>
    <property type="evidence" value="ECO:0007669"/>
    <property type="project" value="InterPro"/>
</dbReference>
<dbReference type="GO" id="GO:0008081">
    <property type="term" value="F:phosphoric diester hydrolase activity"/>
    <property type="evidence" value="ECO:0007669"/>
    <property type="project" value="InterPro"/>
</dbReference>
<feature type="active site" description="Proton donor/acceptor" evidence="3">
    <location>
        <position position="811"/>
    </location>
</feature>
<dbReference type="GO" id="GO:0005634">
    <property type="term" value="C:nucleus"/>
    <property type="evidence" value="ECO:0007669"/>
    <property type="project" value="InterPro"/>
</dbReference>
<feature type="binding site" evidence="4">
    <location>
        <position position="389"/>
    </location>
    <ligand>
        <name>substrate</name>
    </ligand>
</feature>
<proteinExistence type="predicted"/>
<feature type="active site" description="Nucleophile" evidence="3">
    <location>
        <position position="387"/>
    </location>
</feature>
<evidence type="ECO:0000313" key="10">
    <source>
        <dbReference type="Proteomes" id="UP000095767"/>
    </source>
</evidence>
<feature type="domain" description="NAD-dependent epimerase/dehydratase" evidence="7">
    <location>
        <begin position="1195"/>
        <end position="1227"/>
    </location>
</feature>
<keyword evidence="10" id="KW-1185">Reference proteome</keyword>
<organism evidence="9 10">
    <name type="scientific">Dichanthelium oligosanthes</name>
    <dbReference type="NCBI Taxonomy" id="888268"/>
    <lineage>
        <taxon>Eukaryota</taxon>
        <taxon>Viridiplantae</taxon>
        <taxon>Streptophyta</taxon>
        <taxon>Embryophyta</taxon>
        <taxon>Tracheophyta</taxon>
        <taxon>Spermatophyta</taxon>
        <taxon>Magnoliopsida</taxon>
        <taxon>Liliopsida</taxon>
        <taxon>Poales</taxon>
        <taxon>Poaceae</taxon>
        <taxon>PACMAD clade</taxon>
        <taxon>Panicoideae</taxon>
        <taxon>Panicodae</taxon>
        <taxon>Paniceae</taxon>
        <taxon>Dichantheliinae</taxon>
        <taxon>Dichanthelium</taxon>
    </lineage>
</organism>
<evidence type="ECO:0000256" key="1">
    <source>
        <dbReference type="ARBA" id="ARBA00022723"/>
    </source>
</evidence>
<feature type="binding site" evidence="4">
    <location>
        <position position="813"/>
    </location>
    <ligand>
        <name>substrate</name>
    </ligand>
</feature>
<dbReference type="GO" id="GO:0006281">
    <property type="term" value="P:DNA repair"/>
    <property type="evidence" value="ECO:0007669"/>
    <property type="project" value="InterPro"/>
</dbReference>